<gene>
    <name evidence="5" type="ORF">PAESOLCIP111_05557</name>
</gene>
<keyword evidence="2" id="KW-0238">DNA-binding</keyword>
<evidence type="ECO:0000313" key="6">
    <source>
        <dbReference type="Proteomes" id="UP000693672"/>
    </source>
</evidence>
<evidence type="ECO:0000256" key="1">
    <source>
        <dbReference type="ARBA" id="ARBA00023015"/>
    </source>
</evidence>
<evidence type="ECO:0000256" key="3">
    <source>
        <dbReference type="ARBA" id="ARBA00023163"/>
    </source>
</evidence>
<accession>A0A916K6Q9</accession>
<keyword evidence="6" id="KW-1185">Reference proteome</keyword>
<comment type="caution">
    <text evidence="5">The sequence shown here is derived from an EMBL/GenBank/DDBJ whole genome shotgun (WGS) entry which is preliminary data.</text>
</comment>
<dbReference type="Proteomes" id="UP000693672">
    <property type="component" value="Unassembled WGS sequence"/>
</dbReference>
<dbReference type="GO" id="GO:0003700">
    <property type="term" value="F:DNA-binding transcription factor activity"/>
    <property type="evidence" value="ECO:0007669"/>
    <property type="project" value="InterPro"/>
</dbReference>
<dbReference type="SMART" id="SM00347">
    <property type="entry name" value="HTH_MARR"/>
    <property type="match status" value="1"/>
</dbReference>
<reference evidence="5" key="1">
    <citation type="submission" date="2021-06" db="EMBL/GenBank/DDBJ databases">
        <authorList>
            <person name="Criscuolo A."/>
        </authorList>
    </citation>
    <scope>NUCLEOTIDE SEQUENCE</scope>
    <source>
        <strain evidence="5">CIP111600</strain>
    </source>
</reference>
<evidence type="ECO:0000256" key="2">
    <source>
        <dbReference type="ARBA" id="ARBA00023125"/>
    </source>
</evidence>
<feature type="domain" description="HTH marR-type" evidence="4">
    <location>
        <begin position="61"/>
        <end position="162"/>
    </location>
</feature>
<proteinExistence type="predicted"/>
<evidence type="ECO:0000313" key="5">
    <source>
        <dbReference type="EMBL" id="CAG7648227.1"/>
    </source>
</evidence>
<dbReference type="InterPro" id="IPR000835">
    <property type="entry name" value="HTH_MarR-typ"/>
</dbReference>
<dbReference type="PANTHER" id="PTHR38465">
    <property type="entry name" value="HTH-TYPE TRANSCRIPTIONAL REGULATOR MJ1563-RELATED"/>
    <property type="match status" value="1"/>
</dbReference>
<dbReference type="InterPro" id="IPR052362">
    <property type="entry name" value="HTH-GbsR_regulator"/>
</dbReference>
<evidence type="ECO:0000259" key="4">
    <source>
        <dbReference type="SMART" id="SM00347"/>
    </source>
</evidence>
<dbReference type="GO" id="GO:0003677">
    <property type="term" value="F:DNA binding"/>
    <property type="evidence" value="ECO:0007669"/>
    <property type="project" value="UniProtKB-KW"/>
</dbReference>
<name>A0A916K6Q9_9BACL</name>
<dbReference type="PANTHER" id="PTHR38465:SF1">
    <property type="entry name" value="HTH-TYPE TRANSCRIPTIONAL REGULATOR MJ1563-RELATED"/>
    <property type="match status" value="1"/>
</dbReference>
<dbReference type="AlphaFoldDB" id="A0A916K6Q9"/>
<sequence length="221" mass="25294">MIENITIFHYITWYDRLVIFGFPAVREMSPRRYGGTNGEMIRVLPSTYTELQMSVSHYMSLLFEDHGFSPLTGRLFTLLLFADRPLSLQDMAGKLEVSKAAVSVQIRTLEREALCRKMRTVKDRKDYYVISGDLGATILRSKLEQVRKFRDTVDGILDALGQCGEVQPQDEASHAAFKERYSELSMLYHLLAGKLQGVEKEWLQGRARSLGELDFRSPGYI</sequence>
<organism evidence="5 6">
    <name type="scientific">Paenibacillus solanacearum</name>
    <dbReference type="NCBI Taxonomy" id="2048548"/>
    <lineage>
        <taxon>Bacteria</taxon>
        <taxon>Bacillati</taxon>
        <taxon>Bacillota</taxon>
        <taxon>Bacilli</taxon>
        <taxon>Bacillales</taxon>
        <taxon>Paenibacillaceae</taxon>
        <taxon>Paenibacillus</taxon>
    </lineage>
</organism>
<dbReference type="Pfam" id="PF01047">
    <property type="entry name" value="MarR"/>
    <property type="match status" value="1"/>
</dbReference>
<keyword evidence="3" id="KW-0804">Transcription</keyword>
<keyword evidence="1" id="KW-0805">Transcription regulation</keyword>
<protein>
    <recommendedName>
        <fullName evidence="4">HTH marR-type domain-containing protein</fullName>
    </recommendedName>
</protein>
<dbReference type="EMBL" id="CAJVAS010000041">
    <property type="protein sequence ID" value="CAG7648227.1"/>
    <property type="molecule type" value="Genomic_DNA"/>
</dbReference>